<keyword evidence="3" id="KW-1185">Reference proteome</keyword>
<protein>
    <submittedName>
        <fullName evidence="4">RICTOR_N domain-containing protein</fullName>
    </submittedName>
</protein>
<feature type="compositionally biased region" description="Low complexity" evidence="1">
    <location>
        <begin position="242"/>
        <end position="252"/>
    </location>
</feature>
<feature type="region of interest" description="Disordered" evidence="1">
    <location>
        <begin position="242"/>
        <end position="279"/>
    </location>
</feature>
<evidence type="ECO:0000313" key="4">
    <source>
        <dbReference type="WBParaSite" id="SBAD_0001185301-mRNA-1"/>
    </source>
</evidence>
<proteinExistence type="predicted"/>
<dbReference type="InterPro" id="IPR024855">
    <property type="entry name" value="UNC79"/>
</dbReference>
<feature type="region of interest" description="Disordered" evidence="1">
    <location>
        <begin position="177"/>
        <end position="197"/>
    </location>
</feature>
<evidence type="ECO:0000313" key="2">
    <source>
        <dbReference type="EMBL" id="VDP40337.1"/>
    </source>
</evidence>
<dbReference type="PANTHER" id="PTHR21696:SF2">
    <property type="entry name" value="PROTEIN UNC-79 HOMOLOG"/>
    <property type="match status" value="1"/>
</dbReference>
<evidence type="ECO:0000313" key="3">
    <source>
        <dbReference type="Proteomes" id="UP000270296"/>
    </source>
</evidence>
<dbReference type="WBParaSite" id="SBAD_0001185301-mRNA-1">
    <property type="protein sequence ID" value="SBAD_0001185301-mRNA-1"/>
    <property type="gene ID" value="SBAD_0001185301"/>
</dbReference>
<dbReference type="PANTHER" id="PTHR21696">
    <property type="entry name" value="PROTEIN UNC-79 HOMOLOG"/>
    <property type="match status" value="1"/>
</dbReference>
<accession>A0A183J6G9</accession>
<sequence>MSSIFWFIDPSVLQDNLTLQGSMAFSFAFLIAATSDPDSNVAQRALMYISTIKQSSLKCLCSCLEAQFDNVVSDRPLIIERFRVLSSLLPEVPVLSWDFFLNRFDVLSVEAQISLERSGKIAFPVDLFNSDPLSDTYQKKLSRARRSRESGTGGSNCGVRSISIHLNQSLRLKHGQNLKEHKPPSTGGTFGHEKRTSSSISAAISGKMKLRKVMTLVRVVHVWNGLRKRLSSSFSSLSSLVSLSRTPSPTSSERNKGHSILSSFSSKCSPPRRGSFEPSVSHAKAMREGDAESNYSLMFNKAIDVDNPQRETMALMMNLFMHFLGNPKVSLVNVDEKSAAKKQSLVLRHLNLLLGYNTPEKCFSVPPHRLR</sequence>
<dbReference type="EMBL" id="UZAM01015709">
    <property type="protein sequence ID" value="VDP40337.1"/>
    <property type="molecule type" value="Genomic_DNA"/>
</dbReference>
<dbReference type="AlphaFoldDB" id="A0A183J6G9"/>
<reference evidence="2 3" key="2">
    <citation type="submission" date="2018-11" db="EMBL/GenBank/DDBJ databases">
        <authorList>
            <consortium name="Pathogen Informatics"/>
        </authorList>
    </citation>
    <scope>NUCLEOTIDE SEQUENCE [LARGE SCALE GENOMIC DNA]</scope>
</reference>
<organism evidence="4">
    <name type="scientific">Soboliphyme baturini</name>
    <dbReference type="NCBI Taxonomy" id="241478"/>
    <lineage>
        <taxon>Eukaryota</taxon>
        <taxon>Metazoa</taxon>
        <taxon>Ecdysozoa</taxon>
        <taxon>Nematoda</taxon>
        <taxon>Enoplea</taxon>
        <taxon>Dorylaimia</taxon>
        <taxon>Dioctophymatida</taxon>
        <taxon>Dioctophymatoidea</taxon>
        <taxon>Soboliphymatidae</taxon>
        <taxon>Soboliphyme</taxon>
    </lineage>
</organism>
<dbReference type="OrthoDB" id="6270916at2759"/>
<gene>
    <name evidence="2" type="ORF">SBAD_LOCUS11467</name>
</gene>
<dbReference type="Proteomes" id="UP000270296">
    <property type="component" value="Unassembled WGS sequence"/>
</dbReference>
<reference evidence="4" key="1">
    <citation type="submission" date="2016-06" db="UniProtKB">
        <authorList>
            <consortium name="WormBaseParasite"/>
        </authorList>
    </citation>
    <scope>IDENTIFICATION</scope>
</reference>
<name>A0A183J6G9_9BILA</name>
<evidence type="ECO:0000256" key="1">
    <source>
        <dbReference type="SAM" id="MobiDB-lite"/>
    </source>
</evidence>